<organism evidence="1 5">
    <name type="scientific">Puccinia graminis f. sp. tritici</name>
    <dbReference type="NCBI Taxonomy" id="56615"/>
    <lineage>
        <taxon>Eukaryota</taxon>
        <taxon>Fungi</taxon>
        <taxon>Dikarya</taxon>
        <taxon>Basidiomycota</taxon>
        <taxon>Pucciniomycotina</taxon>
        <taxon>Pucciniomycetes</taxon>
        <taxon>Pucciniales</taxon>
        <taxon>Pucciniaceae</taxon>
        <taxon>Puccinia</taxon>
    </lineage>
</organism>
<protein>
    <submittedName>
        <fullName evidence="1">Uncharacterized protein</fullName>
    </submittedName>
</protein>
<dbReference type="Proteomes" id="UP000325313">
    <property type="component" value="Unassembled WGS sequence"/>
</dbReference>
<evidence type="ECO:0000313" key="4">
    <source>
        <dbReference type="Proteomes" id="UP000324748"/>
    </source>
</evidence>
<evidence type="ECO:0000313" key="2">
    <source>
        <dbReference type="EMBL" id="KAA1112112.1"/>
    </source>
</evidence>
<dbReference type="EMBL" id="VDEP01000202">
    <property type="protein sequence ID" value="KAA1124954.1"/>
    <property type="molecule type" value="Genomic_DNA"/>
</dbReference>
<reference evidence="4 5" key="1">
    <citation type="submission" date="2019-05" db="EMBL/GenBank/DDBJ databases">
        <title>Emergence of the Ug99 lineage of the wheat stem rust pathogen through somatic hybridization.</title>
        <authorList>
            <person name="Li F."/>
            <person name="Upadhyaya N.M."/>
            <person name="Sperschneider J."/>
            <person name="Matny O."/>
            <person name="Nguyen-Phuc H."/>
            <person name="Mago R."/>
            <person name="Raley C."/>
            <person name="Miller M.E."/>
            <person name="Silverstein K.A.T."/>
            <person name="Henningsen E."/>
            <person name="Hirsch C.D."/>
            <person name="Visser B."/>
            <person name="Pretorius Z.A."/>
            <person name="Steffenson B.J."/>
            <person name="Schwessinger B."/>
            <person name="Dodds P.N."/>
            <person name="Figueroa M."/>
        </authorList>
    </citation>
    <scope>NUCLEOTIDE SEQUENCE [LARGE SCALE GENOMIC DNA]</scope>
    <source>
        <strain evidence="2">21-0</strain>
        <strain evidence="1 5">Ug99</strain>
    </source>
</reference>
<proteinExistence type="predicted"/>
<dbReference type="AlphaFoldDB" id="A0A5B0PEC5"/>
<sequence length="64" mass="6979">MLIGDEDFFYIPDRAPSPPTDRHSVPHVALRLEYQVSKMQNSLIGIAIQSSSSSSSNSDPAGLF</sequence>
<dbReference type="EMBL" id="VDEP01000346">
    <property type="protein sequence ID" value="KAA1098728.1"/>
    <property type="molecule type" value="Genomic_DNA"/>
</dbReference>
<evidence type="ECO:0000313" key="1">
    <source>
        <dbReference type="EMBL" id="KAA1098728.1"/>
    </source>
</evidence>
<evidence type="ECO:0000313" key="5">
    <source>
        <dbReference type="Proteomes" id="UP000325313"/>
    </source>
</evidence>
<evidence type="ECO:0000313" key="3">
    <source>
        <dbReference type="EMBL" id="KAA1124954.1"/>
    </source>
</evidence>
<comment type="caution">
    <text evidence="1">The sequence shown here is derived from an EMBL/GenBank/DDBJ whole genome shotgun (WGS) entry which is preliminary data.</text>
</comment>
<keyword evidence="4" id="KW-1185">Reference proteome</keyword>
<dbReference type="EMBL" id="VSWC01000016">
    <property type="protein sequence ID" value="KAA1112112.1"/>
    <property type="molecule type" value="Genomic_DNA"/>
</dbReference>
<accession>A0A5B0PEC5</accession>
<gene>
    <name evidence="2" type="ORF">PGT21_023122</name>
    <name evidence="1" type="ORF">PGTUg99_001098</name>
    <name evidence="3" type="ORF">PGTUg99_001103</name>
</gene>
<dbReference type="Proteomes" id="UP000324748">
    <property type="component" value="Unassembled WGS sequence"/>
</dbReference>
<name>A0A5B0PEC5_PUCGR</name>